<keyword evidence="1" id="KW-0472">Membrane</keyword>
<dbReference type="Proteomes" id="UP000277580">
    <property type="component" value="Unassembled WGS sequence"/>
</dbReference>
<proteinExistence type="predicted"/>
<reference evidence="2 3" key="1">
    <citation type="journal article" date="2018" name="Nat. Ecol. Evol.">
        <title>Pezizomycetes genomes reveal the molecular basis of ectomycorrhizal truffle lifestyle.</title>
        <authorList>
            <person name="Murat C."/>
            <person name="Payen T."/>
            <person name="Noel B."/>
            <person name="Kuo A."/>
            <person name="Morin E."/>
            <person name="Chen J."/>
            <person name="Kohler A."/>
            <person name="Krizsan K."/>
            <person name="Balestrini R."/>
            <person name="Da Silva C."/>
            <person name="Montanini B."/>
            <person name="Hainaut M."/>
            <person name="Levati E."/>
            <person name="Barry K.W."/>
            <person name="Belfiori B."/>
            <person name="Cichocki N."/>
            <person name="Clum A."/>
            <person name="Dockter R.B."/>
            <person name="Fauchery L."/>
            <person name="Guy J."/>
            <person name="Iotti M."/>
            <person name="Le Tacon F."/>
            <person name="Lindquist E.A."/>
            <person name="Lipzen A."/>
            <person name="Malagnac F."/>
            <person name="Mello A."/>
            <person name="Molinier V."/>
            <person name="Miyauchi S."/>
            <person name="Poulain J."/>
            <person name="Riccioni C."/>
            <person name="Rubini A."/>
            <person name="Sitrit Y."/>
            <person name="Splivallo R."/>
            <person name="Traeger S."/>
            <person name="Wang M."/>
            <person name="Zifcakova L."/>
            <person name="Wipf D."/>
            <person name="Zambonelli A."/>
            <person name="Paolocci F."/>
            <person name="Nowrousian M."/>
            <person name="Ottonello S."/>
            <person name="Baldrian P."/>
            <person name="Spatafora J.W."/>
            <person name="Henrissat B."/>
            <person name="Nagy L.G."/>
            <person name="Aury J.M."/>
            <person name="Wincker P."/>
            <person name="Grigoriev I.V."/>
            <person name="Bonfante P."/>
            <person name="Martin F.M."/>
        </authorList>
    </citation>
    <scope>NUCLEOTIDE SEQUENCE [LARGE SCALE GENOMIC DNA]</scope>
    <source>
        <strain evidence="2 3">CCBAS932</strain>
    </source>
</reference>
<evidence type="ECO:0000313" key="2">
    <source>
        <dbReference type="EMBL" id="RPB14689.1"/>
    </source>
</evidence>
<keyword evidence="1" id="KW-1133">Transmembrane helix</keyword>
<evidence type="ECO:0000313" key="3">
    <source>
        <dbReference type="Proteomes" id="UP000277580"/>
    </source>
</evidence>
<organism evidence="2 3">
    <name type="scientific">Morchella conica CCBAS932</name>
    <dbReference type="NCBI Taxonomy" id="1392247"/>
    <lineage>
        <taxon>Eukaryota</taxon>
        <taxon>Fungi</taxon>
        <taxon>Dikarya</taxon>
        <taxon>Ascomycota</taxon>
        <taxon>Pezizomycotina</taxon>
        <taxon>Pezizomycetes</taxon>
        <taxon>Pezizales</taxon>
        <taxon>Morchellaceae</taxon>
        <taxon>Morchella</taxon>
    </lineage>
</organism>
<gene>
    <name evidence="2" type="ORF">P167DRAFT_533677</name>
</gene>
<sequence length="98" mass="11264">MKLFPVFPCSCSGLFPHSLLFLPSLLSLTTFLATIICAFIHPDFIYLSYQDLNFVLHHGSSRFKKQRESLPGRRRFGIDNTNQIERYPGISGYLSCIY</sequence>
<dbReference type="InParanoid" id="A0A3N4KZ56"/>
<accession>A0A3N4KZ56</accession>
<dbReference type="AlphaFoldDB" id="A0A3N4KZ56"/>
<keyword evidence="1" id="KW-0812">Transmembrane</keyword>
<keyword evidence="3" id="KW-1185">Reference proteome</keyword>
<feature type="transmembrane region" description="Helical" evidence="1">
    <location>
        <begin position="20"/>
        <end position="40"/>
    </location>
</feature>
<dbReference type="EMBL" id="ML119116">
    <property type="protein sequence ID" value="RPB14689.1"/>
    <property type="molecule type" value="Genomic_DNA"/>
</dbReference>
<evidence type="ECO:0000256" key="1">
    <source>
        <dbReference type="SAM" id="Phobius"/>
    </source>
</evidence>
<protein>
    <submittedName>
        <fullName evidence="2">Uncharacterized protein</fullName>
    </submittedName>
</protein>
<name>A0A3N4KZ56_9PEZI</name>